<dbReference type="GO" id="GO:0015171">
    <property type="term" value="F:amino acid transmembrane transporter activity"/>
    <property type="evidence" value="ECO:0007669"/>
    <property type="project" value="TreeGrafter"/>
</dbReference>
<evidence type="ECO:0000256" key="4">
    <source>
        <dbReference type="ARBA" id="ARBA00022989"/>
    </source>
</evidence>
<name>A0AAN0RGB0_9RHOB</name>
<organism evidence="7 8">
    <name type="scientific">Planktomarina temperata RCA23</name>
    <dbReference type="NCBI Taxonomy" id="666509"/>
    <lineage>
        <taxon>Bacteria</taxon>
        <taxon>Pseudomonadati</taxon>
        <taxon>Pseudomonadota</taxon>
        <taxon>Alphaproteobacteria</taxon>
        <taxon>Rhodobacterales</taxon>
        <taxon>Paracoccaceae</taxon>
        <taxon>Planktomarina</taxon>
    </lineage>
</organism>
<evidence type="ECO:0000256" key="1">
    <source>
        <dbReference type="ARBA" id="ARBA00004651"/>
    </source>
</evidence>
<reference evidence="7 8" key="1">
    <citation type="journal article" date="2014" name="ISME J.">
        <title>Adaptation of an abundant Roseobacter RCA organism to pelagic systems revealed by genomic and transcriptomic analyses.</title>
        <authorList>
            <person name="Voget S."/>
            <person name="Wemheuer B."/>
            <person name="Brinkhoff T."/>
            <person name="Vollmers J."/>
            <person name="Dietrich S."/>
            <person name="Giebel H.A."/>
            <person name="Beardsley C."/>
            <person name="Sardemann C."/>
            <person name="Bakenhus I."/>
            <person name="Billerbeck S."/>
            <person name="Daniel R."/>
            <person name="Simon M."/>
        </authorList>
    </citation>
    <scope>NUCLEOTIDE SEQUENCE [LARGE SCALE GENOMIC DNA]</scope>
    <source>
        <strain evidence="7 8">RCA23</strain>
    </source>
</reference>
<protein>
    <recommendedName>
        <fullName evidence="9">Lysine transporter LysE</fullName>
    </recommendedName>
</protein>
<dbReference type="GeneID" id="93366993"/>
<keyword evidence="2" id="KW-1003">Cell membrane</keyword>
<keyword evidence="4 6" id="KW-1133">Transmembrane helix</keyword>
<feature type="transmembrane region" description="Helical" evidence="6">
    <location>
        <begin position="40"/>
        <end position="67"/>
    </location>
</feature>
<dbReference type="PANTHER" id="PTHR30086:SF20">
    <property type="entry name" value="ARGININE EXPORTER PROTEIN ARGO-RELATED"/>
    <property type="match status" value="1"/>
</dbReference>
<gene>
    <name evidence="7" type="ORF">RCA23_c00640</name>
</gene>
<dbReference type="KEGG" id="ptp:RCA23_c00640"/>
<dbReference type="EMBL" id="CP003984">
    <property type="protein sequence ID" value="AII85637.1"/>
    <property type="molecule type" value="Genomic_DNA"/>
</dbReference>
<evidence type="ECO:0008006" key="9">
    <source>
        <dbReference type="Google" id="ProtNLM"/>
    </source>
</evidence>
<dbReference type="Pfam" id="PF01810">
    <property type="entry name" value="LysE"/>
    <property type="match status" value="1"/>
</dbReference>
<comment type="subcellular location">
    <subcellularLocation>
        <location evidence="1">Cell membrane</location>
        <topology evidence="1">Multi-pass membrane protein</topology>
    </subcellularLocation>
</comment>
<evidence type="ECO:0000313" key="7">
    <source>
        <dbReference type="EMBL" id="AII85637.1"/>
    </source>
</evidence>
<proteinExistence type="predicted"/>
<evidence type="ECO:0000256" key="3">
    <source>
        <dbReference type="ARBA" id="ARBA00022692"/>
    </source>
</evidence>
<sequence>MTFQGWIIFAGFWVVFVTTPGPNAVNCISNGMSFGLRRGLWAVLAILTQATAFLILSAYGITALLLASPTAFFAAKLIGAAVLIFLGMRGWIMAATPPKLNPAAGSIYGRALAIATINAKSVAGYLAAFSQFVQPDVPIWDQMAVIMPTALGLTALSYTGYTALGAAFGKSAMAKVFNVSLRRGLALCFIVYGLLLGGSSMRSTA</sequence>
<evidence type="ECO:0000313" key="8">
    <source>
        <dbReference type="Proteomes" id="UP000028680"/>
    </source>
</evidence>
<keyword evidence="3 6" id="KW-0812">Transmembrane</keyword>
<evidence type="ECO:0000256" key="2">
    <source>
        <dbReference type="ARBA" id="ARBA00022475"/>
    </source>
</evidence>
<feature type="transmembrane region" description="Helical" evidence="6">
    <location>
        <begin position="73"/>
        <end position="92"/>
    </location>
</feature>
<feature type="transmembrane region" description="Helical" evidence="6">
    <location>
        <begin position="112"/>
        <end position="133"/>
    </location>
</feature>
<feature type="transmembrane region" description="Helical" evidence="6">
    <location>
        <begin position="6"/>
        <end position="28"/>
    </location>
</feature>
<dbReference type="PANTHER" id="PTHR30086">
    <property type="entry name" value="ARGININE EXPORTER PROTEIN ARGO"/>
    <property type="match status" value="1"/>
</dbReference>
<dbReference type="GO" id="GO:0005886">
    <property type="term" value="C:plasma membrane"/>
    <property type="evidence" value="ECO:0007669"/>
    <property type="project" value="UniProtKB-SubCell"/>
</dbReference>
<keyword evidence="8" id="KW-1185">Reference proteome</keyword>
<dbReference type="AlphaFoldDB" id="A0AAN0RGB0"/>
<dbReference type="InterPro" id="IPR001123">
    <property type="entry name" value="LeuE-type"/>
</dbReference>
<dbReference type="Proteomes" id="UP000028680">
    <property type="component" value="Chromosome"/>
</dbReference>
<keyword evidence="5 6" id="KW-0472">Membrane</keyword>
<dbReference type="RefSeq" id="WP_044048490.1">
    <property type="nucleotide sequence ID" value="NZ_CP003984.1"/>
</dbReference>
<evidence type="ECO:0000256" key="5">
    <source>
        <dbReference type="ARBA" id="ARBA00023136"/>
    </source>
</evidence>
<evidence type="ECO:0000256" key="6">
    <source>
        <dbReference type="SAM" id="Phobius"/>
    </source>
</evidence>
<feature type="transmembrane region" description="Helical" evidence="6">
    <location>
        <begin position="145"/>
        <end position="169"/>
    </location>
</feature>
<feature type="transmembrane region" description="Helical" evidence="6">
    <location>
        <begin position="181"/>
        <end position="201"/>
    </location>
</feature>
<accession>A0AAN0RGB0</accession>